<dbReference type="PROSITE" id="PS00687">
    <property type="entry name" value="ALDEHYDE_DEHYDR_GLU"/>
    <property type="match status" value="1"/>
</dbReference>
<dbReference type="SUPFAM" id="SSF53720">
    <property type="entry name" value="ALDH-like"/>
    <property type="match status" value="1"/>
</dbReference>
<dbReference type="CDD" id="cd07109">
    <property type="entry name" value="ALDH_AAS00426"/>
    <property type="match status" value="1"/>
</dbReference>
<dbReference type="PANTHER" id="PTHR11699">
    <property type="entry name" value="ALDEHYDE DEHYDROGENASE-RELATED"/>
    <property type="match status" value="1"/>
</dbReference>
<reference evidence="5 6" key="1">
    <citation type="submission" date="2024-04" db="EMBL/GenBank/DDBJ databases">
        <title>Novel species of the genus Ideonella isolated from streams.</title>
        <authorList>
            <person name="Lu H."/>
        </authorList>
    </citation>
    <scope>NUCLEOTIDE SEQUENCE [LARGE SCALE GENOMIC DNA]</scope>
    <source>
        <strain evidence="5 6">DXS22W</strain>
    </source>
</reference>
<dbReference type="InterPro" id="IPR016162">
    <property type="entry name" value="Ald_DH_N"/>
</dbReference>
<proteinExistence type="inferred from homology"/>
<dbReference type="RefSeq" id="WP_341410560.1">
    <property type="nucleotide sequence ID" value="NZ_JBBUTH010000006.1"/>
</dbReference>
<dbReference type="InterPro" id="IPR015590">
    <property type="entry name" value="Aldehyde_DH_dom"/>
</dbReference>
<name>A0ABU9CIY9_9BURK</name>
<feature type="active site" evidence="2">
    <location>
        <position position="246"/>
    </location>
</feature>
<dbReference type="InterPro" id="IPR016163">
    <property type="entry name" value="Ald_DH_C"/>
</dbReference>
<evidence type="ECO:0000313" key="5">
    <source>
        <dbReference type="EMBL" id="MEK8050866.1"/>
    </source>
</evidence>
<evidence type="ECO:0000313" key="6">
    <source>
        <dbReference type="Proteomes" id="UP001365405"/>
    </source>
</evidence>
<evidence type="ECO:0000256" key="1">
    <source>
        <dbReference type="ARBA" id="ARBA00023002"/>
    </source>
</evidence>
<sequence length="478" mass="50632">MAQHFINGQWVPAANGETLPVIDPSTGEVFDTLARGTAPDIDAAVAAARAALSGPWGKLNATERGRILLRMSALMLERAEELAQLESRDTGKPIGQARNDITVAARYCEFYGGAADKLHGEQIPYLNDFHVVVVREPYGVTAHILPWNYPAQMFGRSVVPALAMGNAAVLKPSEDACMTPLAFCHIAKEAGLPDGALNVVTGLGEEAGAALTAHRDIDFVTFTGSPEVGTLVQKAAADRTLKVVLELGGKSPQIVFDDADLERAATFILKAITQNAGQTCSAGSRLLVQRSIYDRFMATVAERFQASAAGTPAQDRDCGPLINAAQKARVEGFIRRATDSGIPILAQGQVAAGTHPGGYYVAPTLFGPVPRDHQLACDEVFGPVLAAIPFDDEADAIALANATDFGLLAGIWTRDGGRQTRVAKAMKCGQVYINTYGAGGGVELPFGGVKRSGHGREKGFMALEEFCTVKTVVQYHGQ</sequence>
<dbReference type="Pfam" id="PF00171">
    <property type="entry name" value="Aldedh"/>
    <property type="match status" value="1"/>
</dbReference>
<evidence type="ECO:0000256" key="3">
    <source>
        <dbReference type="RuleBase" id="RU003345"/>
    </source>
</evidence>
<gene>
    <name evidence="5" type="ORF">AACH10_11520</name>
</gene>
<comment type="similarity">
    <text evidence="3">Belongs to the aldehyde dehydrogenase family.</text>
</comment>
<dbReference type="EMBL" id="JBBUTH010000006">
    <property type="protein sequence ID" value="MEK8050866.1"/>
    <property type="molecule type" value="Genomic_DNA"/>
</dbReference>
<dbReference type="InterPro" id="IPR029510">
    <property type="entry name" value="Ald_DH_CS_GLU"/>
</dbReference>
<protein>
    <submittedName>
        <fullName evidence="5">Aldehyde dehydrogenase family protein</fullName>
    </submittedName>
</protein>
<evidence type="ECO:0000256" key="2">
    <source>
        <dbReference type="PROSITE-ProRule" id="PRU10007"/>
    </source>
</evidence>
<evidence type="ECO:0000259" key="4">
    <source>
        <dbReference type="Pfam" id="PF00171"/>
    </source>
</evidence>
<organism evidence="5 6">
    <name type="scientific">Pseudaquabacterium inlustre</name>
    <dbReference type="NCBI Taxonomy" id="2984192"/>
    <lineage>
        <taxon>Bacteria</taxon>
        <taxon>Pseudomonadati</taxon>
        <taxon>Pseudomonadota</taxon>
        <taxon>Betaproteobacteria</taxon>
        <taxon>Burkholderiales</taxon>
        <taxon>Sphaerotilaceae</taxon>
        <taxon>Pseudaquabacterium</taxon>
    </lineage>
</organism>
<accession>A0ABU9CIY9</accession>
<dbReference type="Gene3D" id="3.40.309.10">
    <property type="entry name" value="Aldehyde Dehydrogenase, Chain A, domain 2"/>
    <property type="match status" value="1"/>
</dbReference>
<dbReference type="InterPro" id="IPR016161">
    <property type="entry name" value="Ald_DH/histidinol_DH"/>
</dbReference>
<keyword evidence="6" id="KW-1185">Reference proteome</keyword>
<feature type="domain" description="Aldehyde dehydrogenase" evidence="4">
    <location>
        <begin position="10"/>
        <end position="472"/>
    </location>
</feature>
<keyword evidence="1 3" id="KW-0560">Oxidoreductase</keyword>
<dbReference type="Proteomes" id="UP001365405">
    <property type="component" value="Unassembled WGS sequence"/>
</dbReference>
<comment type="caution">
    <text evidence="5">The sequence shown here is derived from an EMBL/GenBank/DDBJ whole genome shotgun (WGS) entry which is preliminary data.</text>
</comment>
<dbReference type="Gene3D" id="3.40.605.10">
    <property type="entry name" value="Aldehyde Dehydrogenase, Chain A, domain 1"/>
    <property type="match status" value="1"/>
</dbReference>